<feature type="domain" description="Ketopantoate reductase N-terminal" evidence="10">
    <location>
        <begin position="8"/>
        <end position="155"/>
    </location>
</feature>
<dbReference type="EMBL" id="QZKU01000053">
    <property type="protein sequence ID" value="RJP22906.1"/>
    <property type="molecule type" value="Genomic_DNA"/>
</dbReference>
<name>A0A3A4NXS3_ABYX5</name>
<reference evidence="12 13" key="1">
    <citation type="journal article" date="2017" name="ISME J.">
        <title>Energy and carbon metabolisms in a deep terrestrial subsurface fluid microbial community.</title>
        <authorList>
            <person name="Momper L."/>
            <person name="Jungbluth S.P."/>
            <person name="Lee M.D."/>
            <person name="Amend J.P."/>
        </authorList>
    </citation>
    <scope>NUCLEOTIDE SEQUENCE [LARGE SCALE GENOMIC DNA]</scope>
    <source>
        <strain evidence="12">SURF_5</strain>
    </source>
</reference>
<comment type="similarity">
    <text evidence="2 9">Belongs to the ketopantoate reductase family.</text>
</comment>
<dbReference type="InterPro" id="IPR013328">
    <property type="entry name" value="6PGD_dom2"/>
</dbReference>
<dbReference type="InterPro" id="IPR036291">
    <property type="entry name" value="NAD(P)-bd_dom_sf"/>
</dbReference>
<dbReference type="PANTHER" id="PTHR43765:SF2">
    <property type="entry name" value="2-DEHYDROPANTOATE 2-REDUCTASE"/>
    <property type="match status" value="1"/>
</dbReference>
<comment type="function">
    <text evidence="9">Catalyzes the NADPH-dependent reduction of ketopantoate into pantoic acid.</text>
</comment>
<dbReference type="GO" id="GO:0015940">
    <property type="term" value="P:pantothenate biosynthetic process"/>
    <property type="evidence" value="ECO:0007669"/>
    <property type="project" value="UniProtKB-UniPathway"/>
</dbReference>
<evidence type="ECO:0000256" key="9">
    <source>
        <dbReference type="RuleBase" id="RU362068"/>
    </source>
</evidence>
<comment type="pathway">
    <text evidence="1 9">Cofactor biosynthesis; (R)-pantothenate biosynthesis; (R)-pantoate from 3-methyl-2-oxobutanoate: step 2/2.</text>
</comment>
<dbReference type="Pfam" id="PF08546">
    <property type="entry name" value="ApbA_C"/>
    <property type="match status" value="1"/>
</dbReference>
<dbReference type="GO" id="GO:0050661">
    <property type="term" value="F:NADP binding"/>
    <property type="evidence" value="ECO:0007669"/>
    <property type="project" value="TreeGrafter"/>
</dbReference>
<evidence type="ECO:0000256" key="6">
    <source>
        <dbReference type="ARBA" id="ARBA00023002"/>
    </source>
</evidence>
<dbReference type="SUPFAM" id="SSF48179">
    <property type="entry name" value="6-phosphogluconate dehydrogenase C-terminal domain-like"/>
    <property type="match status" value="1"/>
</dbReference>
<dbReference type="InterPro" id="IPR050838">
    <property type="entry name" value="Ketopantoate_reductase"/>
</dbReference>
<keyword evidence="9" id="KW-0566">Pantothenate biosynthesis</keyword>
<evidence type="ECO:0000256" key="7">
    <source>
        <dbReference type="ARBA" id="ARBA00032024"/>
    </source>
</evidence>
<dbReference type="Proteomes" id="UP000265882">
    <property type="component" value="Unassembled WGS sequence"/>
</dbReference>
<dbReference type="InterPro" id="IPR013752">
    <property type="entry name" value="KPA_reductase"/>
</dbReference>
<evidence type="ECO:0000259" key="11">
    <source>
        <dbReference type="Pfam" id="PF08546"/>
    </source>
</evidence>
<evidence type="ECO:0000256" key="4">
    <source>
        <dbReference type="ARBA" id="ARBA00019465"/>
    </source>
</evidence>
<dbReference type="InterPro" id="IPR003710">
    <property type="entry name" value="ApbA"/>
</dbReference>
<dbReference type="UniPathway" id="UPA00028">
    <property type="reaction ID" value="UER00004"/>
</dbReference>
<comment type="caution">
    <text evidence="12">The sequence shown here is derived from an EMBL/GenBank/DDBJ whole genome shotgun (WGS) entry which is preliminary data.</text>
</comment>
<evidence type="ECO:0000256" key="8">
    <source>
        <dbReference type="ARBA" id="ARBA00048793"/>
    </source>
</evidence>
<proteinExistence type="inferred from homology"/>
<dbReference type="PROSITE" id="PS51257">
    <property type="entry name" value="PROKAR_LIPOPROTEIN"/>
    <property type="match status" value="1"/>
</dbReference>
<dbReference type="Gene3D" id="3.40.50.720">
    <property type="entry name" value="NAD(P)-binding Rossmann-like Domain"/>
    <property type="match status" value="1"/>
</dbReference>
<evidence type="ECO:0000313" key="13">
    <source>
        <dbReference type="Proteomes" id="UP000265882"/>
    </source>
</evidence>
<dbReference type="Pfam" id="PF02558">
    <property type="entry name" value="ApbA"/>
    <property type="match status" value="1"/>
</dbReference>
<dbReference type="GO" id="GO:0005737">
    <property type="term" value="C:cytoplasm"/>
    <property type="evidence" value="ECO:0007669"/>
    <property type="project" value="TreeGrafter"/>
</dbReference>
<dbReference type="AlphaFoldDB" id="A0A3A4NXS3"/>
<dbReference type="PANTHER" id="PTHR43765">
    <property type="entry name" value="2-DEHYDROPANTOATE 2-REDUCTASE-RELATED"/>
    <property type="match status" value="1"/>
</dbReference>
<keyword evidence="6 9" id="KW-0560">Oxidoreductase</keyword>
<gene>
    <name evidence="12" type="ORF">C4520_07440</name>
</gene>
<dbReference type="GO" id="GO:0008677">
    <property type="term" value="F:2-dehydropantoate 2-reductase activity"/>
    <property type="evidence" value="ECO:0007669"/>
    <property type="project" value="UniProtKB-EC"/>
</dbReference>
<evidence type="ECO:0000313" key="12">
    <source>
        <dbReference type="EMBL" id="RJP22906.1"/>
    </source>
</evidence>
<dbReference type="EC" id="1.1.1.169" evidence="3 9"/>
<feature type="domain" description="Ketopantoate reductase C-terminal" evidence="11">
    <location>
        <begin position="182"/>
        <end position="306"/>
    </location>
</feature>
<keyword evidence="5 9" id="KW-0521">NADP</keyword>
<protein>
    <recommendedName>
        <fullName evidence="4 9">2-dehydropantoate 2-reductase</fullName>
        <ecNumber evidence="3 9">1.1.1.169</ecNumber>
    </recommendedName>
    <alternativeName>
        <fullName evidence="7 9">Ketopantoate reductase</fullName>
    </alternativeName>
</protein>
<comment type="catalytic activity">
    <reaction evidence="8 9">
        <text>(R)-pantoate + NADP(+) = 2-dehydropantoate + NADPH + H(+)</text>
        <dbReference type="Rhea" id="RHEA:16233"/>
        <dbReference type="ChEBI" id="CHEBI:11561"/>
        <dbReference type="ChEBI" id="CHEBI:15378"/>
        <dbReference type="ChEBI" id="CHEBI:15980"/>
        <dbReference type="ChEBI" id="CHEBI:57783"/>
        <dbReference type="ChEBI" id="CHEBI:58349"/>
        <dbReference type="EC" id="1.1.1.169"/>
    </reaction>
</comment>
<evidence type="ECO:0000256" key="2">
    <source>
        <dbReference type="ARBA" id="ARBA00007870"/>
    </source>
</evidence>
<evidence type="ECO:0000256" key="5">
    <source>
        <dbReference type="ARBA" id="ARBA00022857"/>
    </source>
</evidence>
<dbReference type="Gene3D" id="1.10.1040.10">
    <property type="entry name" value="N-(1-d-carboxylethyl)-l-norvaline Dehydrogenase, domain 2"/>
    <property type="match status" value="1"/>
</dbReference>
<evidence type="ECO:0000256" key="3">
    <source>
        <dbReference type="ARBA" id="ARBA00013014"/>
    </source>
</evidence>
<evidence type="ECO:0000259" key="10">
    <source>
        <dbReference type="Pfam" id="PF02558"/>
    </source>
</evidence>
<dbReference type="NCBIfam" id="TIGR00745">
    <property type="entry name" value="apbA_panE"/>
    <property type="match status" value="1"/>
</dbReference>
<dbReference type="InterPro" id="IPR008927">
    <property type="entry name" value="6-PGluconate_DH-like_C_sf"/>
</dbReference>
<evidence type="ECO:0000256" key="1">
    <source>
        <dbReference type="ARBA" id="ARBA00004994"/>
    </source>
</evidence>
<organism evidence="12 13">
    <name type="scientific">Abyssobacteria bacterium (strain SURF_5)</name>
    <dbReference type="NCBI Taxonomy" id="2093360"/>
    <lineage>
        <taxon>Bacteria</taxon>
        <taxon>Pseudomonadati</taxon>
        <taxon>Candidatus Hydrogenedentota</taxon>
        <taxon>Candidatus Abyssobacteria</taxon>
    </lineage>
</organism>
<dbReference type="SUPFAM" id="SSF51735">
    <property type="entry name" value="NAD(P)-binding Rossmann-fold domains"/>
    <property type="match status" value="1"/>
</dbReference>
<dbReference type="InterPro" id="IPR013332">
    <property type="entry name" value="KPR_N"/>
</dbReference>
<sequence length="315" mass="33541">MAKKAYTVIVVGPGAIGCLFGGIIREAGHEVVMLDHEPLRAEKIDRDGIRIEGISGNRTIKVRATARPVELPDSDLVIIATKSYDTEKAILDVAGAVGPNTPVLTLQNGLGNVEMISRTVGSDKTIGGITSQGATLVGPGSIIHAGTGKTVIGTPANRPTAYLEKTKAILESAGFEPQISFNLEATIWGKLIINVGINALTAILRVHNGRLLDFEGSRRIMRQAVEEAVAVCRAKNIQPAHENPLAQVEEVCRLTARNVSSMLQDVVAKRRTEIDAINGAVAWLGGGVGIDTPTNELLTLLVHAIEQSYDVRLNQ</sequence>
<accession>A0A3A4NXS3</accession>